<keyword evidence="1" id="KW-1133">Transmembrane helix</keyword>
<accession>A0ABS5UX22</accession>
<name>A0ABS5UX22_9BIFI</name>
<feature type="transmembrane region" description="Helical" evidence="1">
    <location>
        <begin position="532"/>
        <end position="556"/>
    </location>
</feature>
<feature type="transmembrane region" description="Helical" evidence="1">
    <location>
        <begin position="498"/>
        <end position="520"/>
    </location>
</feature>
<dbReference type="Proteomes" id="UP000711736">
    <property type="component" value="Unassembled WGS sequence"/>
</dbReference>
<keyword evidence="3" id="KW-1185">Reference proteome</keyword>
<keyword evidence="1" id="KW-0812">Transmembrane</keyword>
<sequence>MKASTWVLVGVLLILTAMRLGMSLTMHMNYSYKGSFDDQLLMSYSWGSHFHEDNTLSLAKAQGYGYWLLITWALGLSADMAYFLVWVAAAVAVGVAFWVLFYNRWLACFSYAYVLWHPIAFDGWLGTRLYRNSLFPPLMFLLLGLMLIWLNYGIPLLRVKSVNGEGWPSSGKALVGYAILGLLLGAPLCLIYLLKEDSVWCVPLLVAIVAVKIAMVVLSRTAIIKKILCAVLALCPLIPVVIGVKACEAINQRYFGVSMINTRMEGEVGDFVAKVYQVDNKDQNMTIWTPESSIDAVFNVSPTLSKNPKLLWSVKHIMFTYPDIKKNPLTGDFLTWQIRFAYDNTFGWDNERSVQDFFKQVNKEIDAAFDDGRLKKTTKISLSSMLVPRNINEIMSLIGSANYSWSDSAVIYYYRLSGKGNSSDKDDNNIRGLKRMRVDPGDPNPEPFPWFSFEASRRVSSVDRVIYSVLNVLMIIAAIVETIRLIAGLIRKIRMQGLLIYIGALGLLAYAWVYCFSVNWYTEYLHDRFVTFFYSGGVAIPLIAVPLMLFVGLLSIRWVNATSYSKGNVREGLIISQ</sequence>
<feature type="transmembrane region" description="Helical" evidence="1">
    <location>
        <begin position="174"/>
        <end position="194"/>
    </location>
</feature>
<dbReference type="EMBL" id="JAFEJU010000007">
    <property type="protein sequence ID" value="MBT1175649.1"/>
    <property type="molecule type" value="Genomic_DNA"/>
</dbReference>
<evidence type="ECO:0000313" key="2">
    <source>
        <dbReference type="EMBL" id="MBT1175649.1"/>
    </source>
</evidence>
<keyword evidence="1" id="KW-0472">Membrane</keyword>
<comment type="caution">
    <text evidence="2">The sequence shown here is derived from an EMBL/GenBank/DDBJ whole genome shotgun (WGS) entry which is preliminary data.</text>
</comment>
<feature type="transmembrane region" description="Helical" evidence="1">
    <location>
        <begin position="134"/>
        <end position="154"/>
    </location>
</feature>
<proteinExistence type="predicted"/>
<feature type="transmembrane region" description="Helical" evidence="1">
    <location>
        <begin position="465"/>
        <end position="486"/>
    </location>
</feature>
<feature type="transmembrane region" description="Helical" evidence="1">
    <location>
        <begin position="200"/>
        <end position="218"/>
    </location>
</feature>
<feature type="transmembrane region" description="Helical" evidence="1">
    <location>
        <begin position="227"/>
        <end position="244"/>
    </location>
</feature>
<evidence type="ECO:0000313" key="3">
    <source>
        <dbReference type="Proteomes" id="UP000711736"/>
    </source>
</evidence>
<evidence type="ECO:0000256" key="1">
    <source>
        <dbReference type="SAM" id="Phobius"/>
    </source>
</evidence>
<protein>
    <submittedName>
        <fullName evidence="2">Uncharacterized protein</fullName>
    </submittedName>
</protein>
<gene>
    <name evidence="2" type="ORF">JS530_09095</name>
</gene>
<organism evidence="2 3">
    <name type="scientific">Bifidobacterium colobi</name>
    <dbReference type="NCBI Taxonomy" id="2809026"/>
    <lineage>
        <taxon>Bacteria</taxon>
        <taxon>Bacillati</taxon>
        <taxon>Actinomycetota</taxon>
        <taxon>Actinomycetes</taxon>
        <taxon>Bifidobacteriales</taxon>
        <taxon>Bifidobacteriaceae</taxon>
        <taxon>Bifidobacterium</taxon>
    </lineage>
</organism>
<reference evidence="2 3" key="1">
    <citation type="journal article" date="2021" name="Environ. Microbiol.">
        <title>Genetic insights into the dark matter of the mammalian gut microbiota through targeted genome reconstruction.</title>
        <authorList>
            <person name="Lugli G.A."/>
            <person name="Alessandri G."/>
            <person name="Milani C."/>
            <person name="Viappiani A."/>
            <person name="Fontana F."/>
            <person name="Tarracchini C."/>
            <person name="Mancabelli L."/>
            <person name="Argentini C."/>
            <person name="Ruiz L."/>
            <person name="Margolles A."/>
            <person name="van Sinderen D."/>
            <person name="Turroni F."/>
            <person name="Ventura M."/>
        </authorList>
    </citation>
    <scope>NUCLEOTIDE SEQUENCE [LARGE SCALE GENOMIC DNA]</scope>
    <source>
        <strain evidence="2 3">LC6</strain>
    </source>
</reference>